<dbReference type="GO" id="GO:0016787">
    <property type="term" value="F:hydrolase activity"/>
    <property type="evidence" value="ECO:0007669"/>
    <property type="project" value="InterPro"/>
</dbReference>
<keyword evidence="3" id="KW-1185">Reference proteome</keyword>
<evidence type="ECO:0000313" key="2">
    <source>
        <dbReference type="EMBL" id="RCV89844.1"/>
    </source>
</evidence>
<dbReference type="AlphaFoldDB" id="A0A368TYM6"/>
<dbReference type="SUPFAM" id="SSF52540">
    <property type="entry name" value="P-loop containing nucleoside triphosphate hydrolases"/>
    <property type="match status" value="1"/>
</dbReference>
<dbReference type="GO" id="GO:0003677">
    <property type="term" value="F:DNA binding"/>
    <property type="evidence" value="ECO:0007669"/>
    <property type="project" value="InterPro"/>
</dbReference>
<reference evidence="2 3" key="1">
    <citation type="submission" date="2018-07" db="EMBL/GenBank/DDBJ databases">
        <title>Halomonas montanilacus sp. nov., isolated from Lake Pengyan on Tibetan Plateau.</title>
        <authorList>
            <person name="Lu H."/>
            <person name="Xing P."/>
            <person name="Wu Q."/>
        </authorList>
    </citation>
    <scope>NUCLEOTIDE SEQUENCE [LARGE SCALE GENOMIC DNA]</scope>
    <source>
        <strain evidence="2 3">PYC7W</strain>
    </source>
</reference>
<dbReference type="GO" id="GO:0005524">
    <property type="term" value="F:ATP binding"/>
    <property type="evidence" value="ECO:0007669"/>
    <property type="project" value="InterPro"/>
</dbReference>
<evidence type="ECO:0000259" key="1">
    <source>
        <dbReference type="Pfam" id="PF04851"/>
    </source>
</evidence>
<proteinExistence type="predicted"/>
<organism evidence="2 3">
    <name type="scientific">Billgrantia montanilacus</name>
    <dbReference type="NCBI Taxonomy" id="2282305"/>
    <lineage>
        <taxon>Bacteria</taxon>
        <taxon>Pseudomonadati</taxon>
        <taxon>Pseudomonadota</taxon>
        <taxon>Gammaproteobacteria</taxon>
        <taxon>Oceanospirillales</taxon>
        <taxon>Halomonadaceae</taxon>
        <taxon>Billgrantia</taxon>
    </lineage>
</organism>
<dbReference type="OrthoDB" id="9804145at2"/>
<comment type="caution">
    <text evidence="2">The sequence shown here is derived from an EMBL/GenBank/DDBJ whole genome shotgun (WGS) entry which is preliminary data.</text>
</comment>
<gene>
    <name evidence="2" type="ORF">DU505_09675</name>
</gene>
<dbReference type="Pfam" id="PF04851">
    <property type="entry name" value="ResIII"/>
    <property type="match status" value="1"/>
</dbReference>
<sequence length="1125" mass="128575">MAGRPRQTKIQQLSAKSDFLKKLVLNQWVLARFGIDPLEQYRDGGSRVRPITLLSKTLKESDPGLTGDRHHHYLHALLGSYQPTWKYGEEDLKRFDANIVEHTDALNQQRETEVDWKYFQWLTLLFVEIYLHEYFRDREALKASLNCQVERFNSYWQGQGYQTGIGPYEDDDLNKLCLQNATGSGKTLLMHTNVRQFRHYAREHHRIADYGQIILITPNERLSEQHLLECRDSSLEAERLSQDGGDLFSGERKSLSRVAVTEITKLGIEQGKKTMAVDSFGDGNLLLVDEGHRGLGSASEEKGWLSHRNKLAGRGFTFEYSATFKEAVVAAKDAAVEETYAKGILFDYGYRYFYEDGYGKDYRIFNLPEKETQQRYTYLTAALLAFYQQQRYYQEEHGQLTQWNLAAPLWVFVGASVVKDDGSKETAKNYKDRASDIAQVLGFLAWFLGEKDEARRALSAVYEGDAASTGLIDKQGNEIFSGSFPWLKAQGPSVEELYRDILTHTFHAPGGGTLNVDRITGDSGELLLKVGEAEKPFGLINVGDALGLAEHLEDRKIQHLQVRKSELANPIFAEVTRESSPVNLLIGSKKFIEGWNCWRVSSMGLMNTGKKEGSQIIQLFGRGVRLKGRDMSLMRSSRLDPVLAPKHLYLLETLNVFGVGADFMATFRDFLEDEGLPGNDQPEIHTLKLNVMEDVGKSLKMLRPKVRQDTKQAYSFHRDGPLVRFGHPVATVGSGFRHELGLTPDIVLKERKIELDRYPRVESLQASGVKDVMAKPGQAKQHERYFDDDRLLFLDMAALERDMERYRRARGYANLLIDSGRLPALLKSQVWYTLLVPKDQWKLHADNFQRYQSMALELLSLLMDRVFNYHRRAYLEPRMELVALEDARGNLPDTKEYQLIVDGSESALIDDIKQMKEAIEKQRQAIYRSSKSNGISAVQIGAHLYNPLLHLGKDSRIRVEPVALNDSEFRFVEDLKGWLERNHQAIGERGEQLYLLRNLVKQGIGFFEAGGFYPDFILWHVQDDRQRIVFVDPHGLRHTGPKDEKIEFGERIKDVERRLKSEHVELESVILAPSSTTREWIVSHWGMTTEELRAKHVLFMSDSNYLDSLMQVVAGKSTAEVELQP</sequence>
<keyword evidence="2" id="KW-0255">Endonuclease</keyword>
<dbReference type="Gene3D" id="3.40.50.300">
    <property type="entry name" value="P-loop containing nucleotide triphosphate hydrolases"/>
    <property type="match status" value="1"/>
</dbReference>
<name>A0A368TYM6_9GAMM</name>
<protein>
    <submittedName>
        <fullName evidence="2">Restriction endonuclease</fullName>
    </submittedName>
</protein>
<dbReference type="RefSeq" id="WP_114478774.1">
    <property type="nucleotide sequence ID" value="NZ_QPII01000005.1"/>
</dbReference>
<dbReference type="EMBL" id="QPII01000005">
    <property type="protein sequence ID" value="RCV89844.1"/>
    <property type="molecule type" value="Genomic_DNA"/>
</dbReference>
<keyword evidence="2" id="KW-0540">Nuclease</keyword>
<dbReference type="InterPro" id="IPR006935">
    <property type="entry name" value="Helicase/UvrB_N"/>
</dbReference>
<keyword evidence="2" id="KW-0378">Hydrolase</keyword>
<dbReference type="Proteomes" id="UP000252405">
    <property type="component" value="Unassembled WGS sequence"/>
</dbReference>
<evidence type="ECO:0000313" key="3">
    <source>
        <dbReference type="Proteomes" id="UP000252405"/>
    </source>
</evidence>
<dbReference type="InterPro" id="IPR027417">
    <property type="entry name" value="P-loop_NTPase"/>
</dbReference>
<dbReference type="GO" id="GO:0004519">
    <property type="term" value="F:endonuclease activity"/>
    <property type="evidence" value="ECO:0007669"/>
    <property type="project" value="UniProtKB-KW"/>
</dbReference>
<feature type="domain" description="Helicase/UvrB N-terminal" evidence="1">
    <location>
        <begin position="171"/>
        <end position="297"/>
    </location>
</feature>
<accession>A0A368TYM6</accession>